<accession>A0ACC2VWN3</accession>
<organism evidence="1 2">
    <name type="scientific">Naganishia adeliensis</name>
    <dbReference type="NCBI Taxonomy" id="92952"/>
    <lineage>
        <taxon>Eukaryota</taxon>
        <taxon>Fungi</taxon>
        <taxon>Dikarya</taxon>
        <taxon>Basidiomycota</taxon>
        <taxon>Agaricomycotina</taxon>
        <taxon>Tremellomycetes</taxon>
        <taxon>Filobasidiales</taxon>
        <taxon>Filobasidiaceae</taxon>
        <taxon>Naganishia</taxon>
    </lineage>
</organism>
<evidence type="ECO:0000313" key="1">
    <source>
        <dbReference type="EMBL" id="KAJ9103588.1"/>
    </source>
</evidence>
<keyword evidence="2" id="KW-1185">Reference proteome</keyword>
<comment type="caution">
    <text evidence="1">The sequence shown here is derived from an EMBL/GenBank/DDBJ whole genome shotgun (WGS) entry which is preliminary data.</text>
</comment>
<protein>
    <submittedName>
        <fullName evidence="1">Uncharacterized protein</fullName>
    </submittedName>
</protein>
<reference evidence="1" key="1">
    <citation type="submission" date="2023-04" db="EMBL/GenBank/DDBJ databases">
        <title>Draft Genome sequencing of Naganishia species isolated from polar environments using Oxford Nanopore Technology.</title>
        <authorList>
            <person name="Leo P."/>
            <person name="Venkateswaran K."/>
        </authorList>
    </citation>
    <scope>NUCLEOTIDE SEQUENCE</scope>
    <source>
        <strain evidence="1">MNA-CCFEE 5262</strain>
    </source>
</reference>
<gene>
    <name evidence="1" type="ORF">QFC20_004744</name>
</gene>
<dbReference type="Proteomes" id="UP001230649">
    <property type="component" value="Unassembled WGS sequence"/>
</dbReference>
<sequence length="114" mass="12976">MKVTPEPYDVGCLYLMTLEMLRHAAQYDARPSGIWYDKKPRLQVTDIIADEAKVVLRAFSNALTVHPSYAEVELKLCLSETGKAADLARWVEPFKAMHQEAQDRCASPLHRTEE</sequence>
<evidence type="ECO:0000313" key="2">
    <source>
        <dbReference type="Proteomes" id="UP001230649"/>
    </source>
</evidence>
<name>A0ACC2VWN3_9TREE</name>
<proteinExistence type="predicted"/>
<dbReference type="EMBL" id="JASBWS010000058">
    <property type="protein sequence ID" value="KAJ9103588.1"/>
    <property type="molecule type" value="Genomic_DNA"/>
</dbReference>